<keyword evidence="1 2" id="KW-0732">Signal</keyword>
<dbReference type="CDD" id="cd13653">
    <property type="entry name" value="PBP2_phosphate_like_1"/>
    <property type="match status" value="1"/>
</dbReference>
<organism evidence="4">
    <name type="scientific">Halomonas sp. H10-59</name>
    <dbReference type="NCBI Taxonomy" id="2950874"/>
    <lineage>
        <taxon>Bacteria</taxon>
        <taxon>Pseudomonadati</taxon>
        <taxon>Pseudomonadota</taxon>
        <taxon>Gammaproteobacteria</taxon>
        <taxon>Oceanospirillales</taxon>
        <taxon>Halomonadaceae</taxon>
        <taxon>Halomonas</taxon>
    </lineage>
</organism>
<dbReference type="PANTHER" id="PTHR30570:SF6">
    <property type="entry name" value="PHOSPHATE-BINDING PROTEIN PSTS"/>
    <property type="match status" value="1"/>
</dbReference>
<dbReference type="InterPro" id="IPR050811">
    <property type="entry name" value="Phosphate_ABC_transporter"/>
</dbReference>
<gene>
    <name evidence="4" type="ORF">NFG57_20590</name>
</gene>
<evidence type="ECO:0000313" key="4">
    <source>
        <dbReference type="EMBL" id="XBO75164.1"/>
    </source>
</evidence>
<dbReference type="Gene3D" id="3.40.190.10">
    <property type="entry name" value="Periplasmic binding protein-like II"/>
    <property type="match status" value="2"/>
</dbReference>
<sequence>MASRAASSLISGLVLAAMLVSAKVAAHDVAGSLDAIGSDTMAELMLRWGEQFEEQRPGVRLQLQVAGSASAPPALIAGTTLLGPMSRPMQEDESAAFIERHGYAPTPVVVGKDALVVVVNRHNPLSRLSRAELDAIFSDTLACGASESIERWQQLGLERPGGTIHLYGRNAVSGTHGLFRRRALCDGEFKVSVMVSAGSAAVVAAVGDDPAGIGYAGLNHLNADVKAVAIGNAEGGILPRRQSLRSGGYPLSRDLLIYVNRPPEGELPDVERAFLDMVLSPSGQRVVKELGFVALPPSVLAAQRHALGLAELPRDWP</sequence>
<dbReference type="RefSeq" id="WP_348815098.1">
    <property type="nucleotide sequence ID" value="NZ_CP098828.1"/>
</dbReference>
<dbReference type="AlphaFoldDB" id="A0AAU7KUM0"/>
<protein>
    <submittedName>
        <fullName evidence="4">Phosphate ABC transporter substrate-binding protein</fullName>
    </submittedName>
</protein>
<feature type="signal peptide" evidence="2">
    <location>
        <begin position="1"/>
        <end position="26"/>
    </location>
</feature>
<evidence type="ECO:0000256" key="2">
    <source>
        <dbReference type="SAM" id="SignalP"/>
    </source>
</evidence>
<dbReference type="EMBL" id="CP098828">
    <property type="protein sequence ID" value="XBO75164.1"/>
    <property type="molecule type" value="Genomic_DNA"/>
</dbReference>
<dbReference type="Pfam" id="PF12849">
    <property type="entry name" value="PBP_like_2"/>
    <property type="match status" value="1"/>
</dbReference>
<name>A0AAU7KUM0_9GAMM</name>
<reference evidence="4" key="1">
    <citation type="submission" date="2022-06" db="EMBL/GenBank/DDBJ databases">
        <title>A novel DMS-producing enzyme.</title>
        <authorList>
            <person name="Zhang Y."/>
        </authorList>
    </citation>
    <scope>NUCLEOTIDE SEQUENCE</scope>
    <source>
        <strain evidence="4">H10-59</strain>
    </source>
</reference>
<dbReference type="SUPFAM" id="SSF53850">
    <property type="entry name" value="Periplasmic binding protein-like II"/>
    <property type="match status" value="1"/>
</dbReference>
<evidence type="ECO:0000259" key="3">
    <source>
        <dbReference type="Pfam" id="PF12849"/>
    </source>
</evidence>
<evidence type="ECO:0000256" key="1">
    <source>
        <dbReference type="ARBA" id="ARBA00022729"/>
    </source>
</evidence>
<dbReference type="PANTHER" id="PTHR30570">
    <property type="entry name" value="PERIPLASMIC PHOSPHATE BINDING COMPONENT OF PHOSPHATE ABC TRANSPORTER"/>
    <property type="match status" value="1"/>
</dbReference>
<feature type="chain" id="PRO_5043806437" evidence="2">
    <location>
        <begin position="27"/>
        <end position="317"/>
    </location>
</feature>
<accession>A0AAU7KUM0</accession>
<feature type="domain" description="PBP" evidence="3">
    <location>
        <begin position="29"/>
        <end position="281"/>
    </location>
</feature>
<dbReference type="InterPro" id="IPR024370">
    <property type="entry name" value="PBP_domain"/>
</dbReference>
<proteinExistence type="predicted"/>